<dbReference type="InterPro" id="IPR041881">
    <property type="entry name" value="PqqD_sf"/>
</dbReference>
<keyword evidence="2" id="KW-1185">Reference proteome</keyword>
<organism evidence="1 2">
    <name type="scientific">Rathayibacter rubneri</name>
    <dbReference type="NCBI Taxonomy" id="2950106"/>
    <lineage>
        <taxon>Bacteria</taxon>
        <taxon>Bacillati</taxon>
        <taxon>Actinomycetota</taxon>
        <taxon>Actinomycetes</taxon>
        <taxon>Micrococcales</taxon>
        <taxon>Microbacteriaceae</taxon>
        <taxon>Rathayibacter</taxon>
    </lineage>
</organism>
<gene>
    <name evidence="1" type="ORF">NB037_01550</name>
</gene>
<evidence type="ECO:0000313" key="2">
    <source>
        <dbReference type="Proteomes" id="UP001155240"/>
    </source>
</evidence>
<dbReference type="AlphaFoldDB" id="A0A9X2DVR7"/>
<protein>
    <submittedName>
        <fullName evidence="1">PqqD family protein</fullName>
    </submittedName>
</protein>
<dbReference type="InterPro" id="IPR008792">
    <property type="entry name" value="PQQD"/>
</dbReference>
<dbReference type="Pfam" id="PF05402">
    <property type="entry name" value="PqqD"/>
    <property type="match status" value="1"/>
</dbReference>
<reference evidence="1" key="1">
    <citation type="submission" date="2022-06" db="EMBL/GenBank/DDBJ databases">
        <title>Whole genome shotgun sequencing (WGS) of Rathayibacter sp. ZW T2_19, isolated from stored onions (Allium cepa).</title>
        <authorList>
            <person name="Stoll D.A."/>
            <person name="Huch M."/>
        </authorList>
    </citation>
    <scope>NUCLEOTIDE SEQUENCE</scope>
    <source>
        <strain evidence="1">ZW T2_19</strain>
    </source>
</reference>
<dbReference type="EMBL" id="JAMRYM010000002">
    <property type="protein sequence ID" value="MCM6761091.1"/>
    <property type="molecule type" value="Genomic_DNA"/>
</dbReference>
<dbReference type="Proteomes" id="UP001155240">
    <property type="component" value="Unassembled WGS sequence"/>
</dbReference>
<proteinExistence type="predicted"/>
<dbReference type="RefSeq" id="WP_251942990.1">
    <property type="nucleotide sequence ID" value="NZ_JAMRYM010000002.1"/>
</dbReference>
<comment type="caution">
    <text evidence="1">The sequence shown here is derived from an EMBL/GenBank/DDBJ whole genome shotgun (WGS) entry which is preliminary data.</text>
</comment>
<dbReference type="Gene3D" id="1.10.10.1150">
    <property type="entry name" value="Coenzyme PQQ synthesis protein D (PqqD)"/>
    <property type="match status" value="1"/>
</dbReference>
<name>A0A9X2DVR7_9MICO</name>
<accession>A0A9X2DVR7</accession>
<evidence type="ECO:0000313" key="1">
    <source>
        <dbReference type="EMBL" id="MCM6761091.1"/>
    </source>
</evidence>
<sequence length="86" mass="9844">MFRRSESSAWSIGEQSALVVDLASSRDPVPVLLRDSAFSLWLLLDEPRTLASLGRAMSEIFRVEEDRAIHDIDRFLRDLTERGLVR</sequence>